<evidence type="ECO:0000313" key="8">
    <source>
        <dbReference type="Proteomes" id="UP001501153"/>
    </source>
</evidence>
<dbReference type="PROSITE" id="PS51192">
    <property type="entry name" value="HELICASE_ATP_BIND_1"/>
    <property type="match status" value="1"/>
</dbReference>
<dbReference type="CDD" id="cd18793">
    <property type="entry name" value="SF2_C_SNF"/>
    <property type="match status" value="1"/>
</dbReference>
<dbReference type="CDD" id="cd18011">
    <property type="entry name" value="DEXDc_RapA"/>
    <property type="match status" value="1"/>
</dbReference>
<dbReference type="Proteomes" id="UP001501153">
    <property type="component" value="Unassembled WGS sequence"/>
</dbReference>
<organism evidence="7 8">
    <name type="scientific">Hymenobacter saemangeumensis</name>
    <dbReference type="NCBI Taxonomy" id="1084522"/>
    <lineage>
        <taxon>Bacteria</taxon>
        <taxon>Pseudomonadati</taxon>
        <taxon>Bacteroidota</taxon>
        <taxon>Cytophagia</taxon>
        <taxon>Cytophagales</taxon>
        <taxon>Hymenobacteraceae</taxon>
        <taxon>Hymenobacter</taxon>
    </lineage>
</organism>
<dbReference type="Pfam" id="PF13020">
    <property type="entry name" value="NOV_C"/>
    <property type="match status" value="1"/>
</dbReference>
<dbReference type="PROSITE" id="PS51194">
    <property type="entry name" value="HELICASE_CTER"/>
    <property type="match status" value="1"/>
</dbReference>
<proteinExistence type="predicted"/>
<evidence type="ECO:0000259" key="6">
    <source>
        <dbReference type="PROSITE" id="PS51194"/>
    </source>
</evidence>
<name>A0ABP8IRI1_9BACT</name>
<reference evidence="8" key="1">
    <citation type="journal article" date="2019" name="Int. J. Syst. Evol. Microbiol.">
        <title>The Global Catalogue of Microorganisms (GCM) 10K type strain sequencing project: providing services to taxonomists for standard genome sequencing and annotation.</title>
        <authorList>
            <consortium name="The Broad Institute Genomics Platform"/>
            <consortium name="The Broad Institute Genome Sequencing Center for Infectious Disease"/>
            <person name="Wu L."/>
            <person name="Ma J."/>
        </authorList>
    </citation>
    <scope>NUCLEOTIDE SEQUENCE [LARGE SCALE GENOMIC DNA]</scope>
    <source>
        <strain evidence="8">JCM 17923</strain>
    </source>
</reference>
<sequence>MLALELLKPGLNVIGLEPGTPVQLLNVDASVGDDVRLVAYRRPNGQLTDVLLTRDDESRLSEAAATERAWSFAADGNLFTLATEAHRIRLAHLFDPLMAVHSSDVEPLPHQITAVYDAMLTRQPLRFVLADDPGAGKTVMAGLLIRELLMRADARRILIVAPGSLTEQWQDELRQKFGLEFPILSSALAAQTASGNVFDAYDLLVARVDQLARNTDWRALLDTAQPWDLVVVDEAHKLAAHWSGQEVRKTIRFGLGEQLGRLTRHFLLMTATPHNGKEEDFQLFMSLLDAERFYGRFRDGRTEPVDASDLMRRLVKEQLRTFDNRPLFPERRPYTLAYDLSPAENDLYQAVTHYVIEQMDRADKLDGRRRSVAGFALTALQRRLASSPGSIYKSLNRRRERLEERLKQTAQQAGVGGHLDADGWFNADVDDLPTDEWEDAWSAGEREEEEENITSQATTARTVRELQAEVQELRILETQARTLVQNPAQTDCKWEKLRDTLTGNELMQDPTGGVRKLIIFTEYRDTLLYLQERLTRLLGDSESVVRIDGATPRPERLMVQDRFRNDERVRVLLATDAAGEGINLQNAHLMVNYDLPWNPNRLEQRFGRIHRIGQKEVCHLFNLVAAETREGAVYKRLLDKLEQINKDLPGRVFDVLGEVFEGTSLRKMLEEAIRYGDRPDVRAKLTRQLDDALDTDHLNELLQRNALYEEVFGPTHLQAIREQMDQAEARKLQPYYVRYFTEQALARLKAELRPMEADRFRIPYVPALVRDRARELGSSDRRQVLDRYERVCFEKHAIRRERMPMAELLHPGHLLVCTLTDLITEQGRSTLTAGATLLDPLDETGTEPRLLFLLEHTVRDQTGAELSQRLQFVWVRANDDIAFAGWAPHLDLHALPPSSGEAVRTALAASPLLSQTDPAGQARRFATRELAPEHGREVRQRREAYVDKVHAAVLHRLTRELEFWDDAIVRAQEEKAAGKSAADANLRNATQTHRILRERLDSRLAELERMRAVQMGVPTILGGALVVPAGLLRQLGLANGAAAVVNNENVTKPPISAEARQRVELAAMAAVEAAEKALGHSVTDVSAKKCGWDLTTTLPAQASGRLPKQRHLEVKGRAAGHDDTVVLTRNELMEALNQADKFVLALVLVHPDGRTEGPYYIPRPFGPEHLPPPEMVQGVFKLSALLGRAVATSDYYAALPAED</sequence>
<dbReference type="Gene3D" id="3.40.50.10810">
    <property type="entry name" value="Tandem AAA-ATPase domain"/>
    <property type="match status" value="1"/>
</dbReference>
<dbReference type="Pfam" id="PF00176">
    <property type="entry name" value="SNF2-rel_dom"/>
    <property type="match status" value="1"/>
</dbReference>
<evidence type="ECO:0000259" key="5">
    <source>
        <dbReference type="PROSITE" id="PS51192"/>
    </source>
</evidence>
<evidence type="ECO:0000256" key="4">
    <source>
        <dbReference type="ARBA" id="ARBA00022840"/>
    </source>
</evidence>
<dbReference type="InterPro" id="IPR049730">
    <property type="entry name" value="SNF2/RAD54-like_C"/>
</dbReference>
<protein>
    <submittedName>
        <fullName evidence="7">Helicase-related protein</fullName>
    </submittedName>
</protein>
<keyword evidence="3 7" id="KW-0347">Helicase</keyword>
<dbReference type="InterPro" id="IPR027417">
    <property type="entry name" value="P-loop_NTPase"/>
</dbReference>
<evidence type="ECO:0000256" key="2">
    <source>
        <dbReference type="ARBA" id="ARBA00022801"/>
    </source>
</evidence>
<dbReference type="PANTHER" id="PTHR45766:SF6">
    <property type="entry name" value="SWI_SNF-RELATED MATRIX-ASSOCIATED ACTIN-DEPENDENT REGULATOR OF CHROMATIN SUBFAMILY A-LIKE PROTEIN 1"/>
    <property type="match status" value="1"/>
</dbReference>
<dbReference type="PANTHER" id="PTHR45766">
    <property type="entry name" value="DNA ANNEALING HELICASE AND ENDONUCLEASE ZRANB3 FAMILY MEMBER"/>
    <property type="match status" value="1"/>
</dbReference>
<feature type="domain" description="Helicase C-terminal" evidence="6">
    <location>
        <begin position="509"/>
        <end position="656"/>
    </location>
</feature>
<dbReference type="InterPro" id="IPR000330">
    <property type="entry name" value="SNF2_N"/>
</dbReference>
<dbReference type="InterPro" id="IPR057342">
    <property type="entry name" value="DEXDc_RapA"/>
</dbReference>
<dbReference type="InterPro" id="IPR014001">
    <property type="entry name" value="Helicase_ATP-bd"/>
</dbReference>
<keyword evidence="4" id="KW-0067">ATP-binding</keyword>
<keyword evidence="1" id="KW-0547">Nucleotide-binding</keyword>
<dbReference type="SMART" id="SM00490">
    <property type="entry name" value="HELICc"/>
    <property type="match status" value="1"/>
</dbReference>
<keyword evidence="8" id="KW-1185">Reference proteome</keyword>
<dbReference type="InterPro" id="IPR024975">
    <property type="entry name" value="NOV_C"/>
</dbReference>
<dbReference type="SMART" id="SM00487">
    <property type="entry name" value="DEXDc"/>
    <property type="match status" value="1"/>
</dbReference>
<dbReference type="GO" id="GO:0004386">
    <property type="term" value="F:helicase activity"/>
    <property type="evidence" value="ECO:0007669"/>
    <property type="project" value="UniProtKB-KW"/>
</dbReference>
<evidence type="ECO:0000256" key="3">
    <source>
        <dbReference type="ARBA" id="ARBA00022806"/>
    </source>
</evidence>
<comment type="caution">
    <text evidence="7">The sequence shown here is derived from an EMBL/GenBank/DDBJ whole genome shotgun (WGS) entry which is preliminary data.</text>
</comment>
<gene>
    <name evidence="7" type="ORF">GCM10023185_41870</name>
</gene>
<dbReference type="EMBL" id="BAABGZ010000080">
    <property type="protein sequence ID" value="GAA4368808.1"/>
    <property type="molecule type" value="Genomic_DNA"/>
</dbReference>
<evidence type="ECO:0000313" key="7">
    <source>
        <dbReference type="EMBL" id="GAA4368808.1"/>
    </source>
</evidence>
<accession>A0ABP8IRI1</accession>
<dbReference type="Gene3D" id="3.40.50.300">
    <property type="entry name" value="P-loop containing nucleotide triphosphate hydrolases"/>
    <property type="match status" value="1"/>
</dbReference>
<dbReference type="Pfam" id="PF00271">
    <property type="entry name" value="Helicase_C"/>
    <property type="match status" value="1"/>
</dbReference>
<dbReference type="InterPro" id="IPR001650">
    <property type="entry name" value="Helicase_C-like"/>
</dbReference>
<evidence type="ECO:0000256" key="1">
    <source>
        <dbReference type="ARBA" id="ARBA00022741"/>
    </source>
</evidence>
<feature type="domain" description="Helicase ATP-binding" evidence="5">
    <location>
        <begin position="118"/>
        <end position="291"/>
    </location>
</feature>
<dbReference type="RefSeq" id="WP_345238108.1">
    <property type="nucleotide sequence ID" value="NZ_BAABGZ010000080.1"/>
</dbReference>
<dbReference type="SUPFAM" id="SSF52540">
    <property type="entry name" value="P-loop containing nucleoside triphosphate hydrolases"/>
    <property type="match status" value="2"/>
</dbReference>
<keyword evidence="2" id="KW-0378">Hydrolase</keyword>
<dbReference type="InterPro" id="IPR038718">
    <property type="entry name" value="SNF2-like_sf"/>
</dbReference>